<keyword evidence="3" id="KW-0050">Antiport</keyword>
<dbReference type="PIRSF" id="PIRSF006603">
    <property type="entry name" value="DinF"/>
    <property type="match status" value="1"/>
</dbReference>
<dbReference type="PANTHER" id="PTHR43298">
    <property type="entry name" value="MULTIDRUG RESISTANCE PROTEIN NORM-RELATED"/>
    <property type="match status" value="1"/>
</dbReference>
<proteinExistence type="predicted"/>
<sequence>MGKTAEILKIGVPIMLGQACVVILSFADNIMIGWYGVNDLAASSFVNGLVNLFIFMELGFVCGMTPVIGARFGTNDVTGIGKTLKDSIMLNGITGIAGLVAMGVIYLFLDRFGQEPELLPLIRPYYITVAVSTLFAMGFNTLKQFTDGICQPVVSMILLMGGNILNIIGNWILIYGKAGFPELGLLGAGLSTLFARIVMFAVFLLYIMKARRFRKYAAAFRSASVSLAGMRKLFGLGYPLALQMGMETSTFTISAVMVGWIGATALAAHQVTLTISQICFMLMTGLASAVSILVSNAYGRKDYKGVRQYASKGYFMTLGVSALFCAMIFLFRESIVGMFTDSEAVTATVMSLLVVLFSYQFGDGLQLCFCNALRGIQDVRPIMLMAFISYYLIAIPAAYILGFKAGLGAVGIWTGFPVGLTVAGIFYFIRFRMRLAKLESGIRHLPLRENA</sequence>
<dbReference type="PANTHER" id="PTHR43298:SF2">
    <property type="entry name" value="FMN_FAD EXPORTER YEEO-RELATED"/>
    <property type="match status" value="1"/>
</dbReference>
<dbReference type="NCBIfam" id="TIGR00797">
    <property type="entry name" value="matE"/>
    <property type="match status" value="1"/>
</dbReference>
<protein>
    <recommendedName>
        <fullName evidence="9">Multidrug-efflux transporter</fullName>
    </recommendedName>
</protein>
<comment type="subcellular location">
    <subcellularLocation>
        <location evidence="1">Cell membrane</location>
        <topology evidence="1">Multi-pass membrane protein</topology>
    </subcellularLocation>
</comment>
<feature type="transmembrane region" description="Helical" evidence="10">
    <location>
        <begin position="314"/>
        <end position="332"/>
    </location>
</feature>
<feature type="transmembrane region" description="Helical" evidence="10">
    <location>
        <begin position="49"/>
        <end position="68"/>
    </location>
</feature>
<reference evidence="11" key="2">
    <citation type="journal article" date="2021" name="PeerJ">
        <title>Extensive microbial diversity within the chicken gut microbiome revealed by metagenomics and culture.</title>
        <authorList>
            <person name="Gilroy R."/>
            <person name="Ravi A."/>
            <person name="Getino M."/>
            <person name="Pursley I."/>
            <person name="Horton D.L."/>
            <person name="Alikhan N.F."/>
            <person name="Baker D."/>
            <person name="Gharbi K."/>
            <person name="Hall N."/>
            <person name="Watson M."/>
            <person name="Adriaenssens E.M."/>
            <person name="Foster-Nyarko E."/>
            <person name="Jarju S."/>
            <person name="Secka A."/>
            <person name="Antonio M."/>
            <person name="Oren A."/>
            <person name="Chaudhuri R.R."/>
            <person name="La Ragione R."/>
            <person name="Hildebrand F."/>
            <person name="Pallen M.J."/>
        </authorList>
    </citation>
    <scope>NUCLEOTIDE SEQUENCE</scope>
    <source>
        <strain evidence="11">2478</strain>
    </source>
</reference>
<dbReference type="Proteomes" id="UP000823771">
    <property type="component" value="Unassembled WGS sequence"/>
</dbReference>
<evidence type="ECO:0000256" key="2">
    <source>
        <dbReference type="ARBA" id="ARBA00022448"/>
    </source>
</evidence>
<dbReference type="EMBL" id="JADILZ010000046">
    <property type="protein sequence ID" value="MBO8478371.1"/>
    <property type="molecule type" value="Genomic_DNA"/>
</dbReference>
<dbReference type="PROSITE" id="PS51257">
    <property type="entry name" value="PROKAR_LIPOPROTEIN"/>
    <property type="match status" value="1"/>
</dbReference>
<feature type="transmembrane region" description="Helical" evidence="10">
    <location>
        <begin position="382"/>
        <end position="401"/>
    </location>
</feature>
<dbReference type="InterPro" id="IPR050222">
    <property type="entry name" value="MATE_MdtK"/>
</dbReference>
<keyword evidence="8 10" id="KW-0472">Membrane</keyword>
<feature type="transmembrane region" description="Helical" evidence="10">
    <location>
        <begin position="12"/>
        <end position="37"/>
    </location>
</feature>
<evidence type="ECO:0000256" key="4">
    <source>
        <dbReference type="ARBA" id="ARBA00022475"/>
    </source>
</evidence>
<comment type="caution">
    <text evidence="11">The sequence shown here is derived from an EMBL/GenBank/DDBJ whole genome shotgun (WGS) entry which is preliminary data.</text>
</comment>
<keyword evidence="4" id="KW-1003">Cell membrane</keyword>
<dbReference type="GO" id="GO:0005886">
    <property type="term" value="C:plasma membrane"/>
    <property type="evidence" value="ECO:0007669"/>
    <property type="project" value="UniProtKB-SubCell"/>
</dbReference>
<evidence type="ECO:0000256" key="5">
    <source>
        <dbReference type="ARBA" id="ARBA00022692"/>
    </source>
</evidence>
<evidence type="ECO:0000256" key="7">
    <source>
        <dbReference type="ARBA" id="ARBA00023065"/>
    </source>
</evidence>
<keyword evidence="5 10" id="KW-0812">Transmembrane</keyword>
<dbReference type="GO" id="GO:0015297">
    <property type="term" value="F:antiporter activity"/>
    <property type="evidence" value="ECO:0007669"/>
    <property type="project" value="UniProtKB-KW"/>
</dbReference>
<keyword evidence="2" id="KW-0813">Transport</keyword>
<evidence type="ECO:0000256" key="8">
    <source>
        <dbReference type="ARBA" id="ARBA00023136"/>
    </source>
</evidence>
<evidence type="ECO:0000256" key="1">
    <source>
        <dbReference type="ARBA" id="ARBA00004651"/>
    </source>
</evidence>
<dbReference type="CDD" id="cd13131">
    <property type="entry name" value="MATE_NorM_like"/>
    <property type="match status" value="1"/>
</dbReference>
<dbReference type="AlphaFoldDB" id="A0A9D9IUB5"/>
<name>A0A9D9IUB5_9BACT</name>
<feature type="transmembrane region" description="Helical" evidence="10">
    <location>
        <begin position="121"/>
        <end position="142"/>
    </location>
</feature>
<feature type="transmembrane region" description="Helical" evidence="10">
    <location>
        <begin position="154"/>
        <end position="174"/>
    </location>
</feature>
<evidence type="ECO:0000256" key="6">
    <source>
        <dbReference type="ARBA" id="ARBA00022989"/>
    </source>
</evidence>
<accession>A0A9D9IUB5</accession>
<evidence type="ECO:0000256" key="3">
    <source>
        <dbReference type="ARBA" id="ARBA00022449"/>
    </source>
</evidence>
<organism evidence="11 12">
    <name type="scientific">Candidatus Cryptobacteroides excrementipullorum</name>
    <dbReference type="NCBI Taxonomy" id="2840761"/>
    <lineage>
        <taxon>Bacteria</taxon>
        <taxon>Pseudomonadati</taxon>
        <taxon>Bacteroidota</taxon>
        <taxon>Bacteroidia</taxon>
        <taxon>Bacteroidales</taxon>
        <taxon>Candidatus Cryptobacteroides</taxon>
    </lineage>
</organism>
<gene>
    <name evidence="11" type="ORF">IAB80_05755</name>
</gene>
<reference evidence="11" key="1">
    <citation type="submission" date="2020-10" db="EMBL/GenBank/DDBJ databases">
        <authorList>
            <person name="Gilroy R."/>
        </authorList>
    </citation>
    <scope>NUCLEOTIDE SEQUENCE</scope>
    <source>
        <strain evidence="11">2478</strain>
    </source>
</reference>
<feature type="transmembrane region" description="Helical" evidence="10">
    <location>
        <begin position="250"/>
        <end position="268"/>
    </location>
</feature>
<dbReference type="InterPro" id="IPR048279">
    <property type="entry name" value="MdtK-like"/>
</dbReference>
<keyword evidence="7" id="KW-0406">Ion transport</keyword>
<keyword evidence="6 10" id="KW-1133">Transmembrane helix</keyword>
<evidence type="ECO:0000256" key="10">
    <source>
        <dbReference type="SAM" id="Phobius"/>
    </source>
</evidence>
<dbReference type="GO" id="GO:0042910">
    <property type="term" value="F:xenobiotic transmembrane transporter activity"/>
    <property type="evidence" value="ECO:0007669"/>
    <property type="project" value="InterPro"/>
</dbReference>
<dbReference type="GO" id="GO:0006811">
    <property type="term" value="P:monoatomic ion transport"/>
    <property type="evidence" value="ECO:0007669"/>
    <property type="project" value="UniProtKB-KW"/>
</dbReference>
<evidence type="ECO:0000313" key="11">
    <source>
        <dbReference type="EMBL" id="MBO8478371.1"/>
    </source>
</evidence>
<dbReference type="InterPro" id="IPR002528">
    <property type="entry name" value="MATE_fam"/>
</dbReference>
<feature type="transmembrane region" description="Helical" evidence="10">
    <location>
        <begin position="274"/>
        <end position="294"/>
    </location>
</feature>
<feature type="transmembrane region" description="Helical" evidence="10">
    <location>
        <begin position="186"/>
        <end position="207"/>
    </location>
</feature>
<evidence type="ECO:0000313" key="12">
    <source>
        <dbReference type="Proteomes" id="UP000823771"/>
    </source>
</evidence>
<feature type="transmembrane region" description="Helical" evidence="10">
    <location>
        <begin position="344"/>
        <end position="361"/>
    </location>
</feature>
<feature type="transmembrane region" description="Helical" evidence="10">
    <location>
        <begin position="407"/>
        <end position="429"/>
    </location>
</feature>
<dbReference type="Pfam" id="PF01554">
    <property type="entry name" value="MatE"/>
    <property type="match status" value="2"/>
</dbReference>
<evidence type="ECO:0000256" key="9">
    <source>
        <dbReference type="ARBA" id="ARBA00031636"/>
    </source>
</evidence>
<feature type="transmembrane region" description="Helical" evidence="10">
    <location>
        <begin position="88"/>
        <end position="109"/>
    </location>
</feature>